<protein>
    <submittedName>
        <fullName evidence="1">Uncharacterized protein</fullName>
    </submittedName>
</protein>
<evidence type="ECO:0000313" key="1">
    <source>
        <dbReference type="EMBL" id="RUR76475.1"/>
    </source>
</evidence>
<reference evidence="1 2" key="1">
    <citation type="journal article" date="2019" name="Genome Biol. Evol.">
        <title>Day and night: Metabolic profiles and evolutionary relationships of six axenic non-marine cyanobacteria.</title>
        <authorList>
            <person name="Will S.E."/>
            <person name="Henke P."/>
            <person name="Boedeker C."/>
            <person name="Huang S."/>
            <person name="Brinkmann H."/>
            <person name="Rohde M."/>
            <person name="Jarek M."/>
            <person name="Friedl T."/>
            <person name="Seufert S."/>
            <person name="Schumacher M."/>
            <person name="Overmann J."/>
            <person name="Neumann-Schaal M."/>
            <person name="Petersen J."/>
        </authorList>
    </citation>
    <scope>NUCLEOTIDE SEQUENCE [LARGE SCALE GENOMIC DNA]</scope>
    <source>
        <strain evidence="1 2">PCC 6912</strain>
    </source>
</reference>
<sequence>MRTTGAYSDSVVVANKGDCNEEVKEDTQVNEFGICSVKNIFYIFVAITSPAWSDLKLNFVETLNEI</sequence>
<gene>
    <name evidence="1" type="ORF">PCC6912_42630</name>
</gene>
<dbReference type="AlphaFoldDB" id="A0A3S1A047"/>
<dbReference type="EMBL" id="RSCJ01000020">
    <property type="protein sequence ID" value="RUR76475.1"/>
    <property type="molecule type" value="Genomic_DNA"/>
</dbReference>
<organism evidence="1 2">
    <name type="scientific">Chlorogloeopsis fritschii PCC 6912</name>
    <dbReference type="NCBI Taxonomy" id="211165"/>
    <lineage>
        <taxon>Bacteria</taxon>
        <taxon>Bacillati</taxon>
        <taxon>Cyanobacteriota</taxon>
        <taxon>Cyanophyceae</taxon>
        <taxon>Nostocales</taxon>
        <taxon>Chlorogloeopsidaceae</taxon>
        <taxon>Chlorogloeopsis</taxon>
    </lineage>
</organism>
<evidence type="ECO:0000313" key="2">
    <source>
        <dbReference type="Proteomes" id="UP000268857"/>
    </source>
</evidence>
<keyword evidence="2" id="KW-1185">Reference proteome</keyword>
<accession>A0A3S1A047</accession>
<comment type="caution">
    <text evidence="1">The sequence shown here is derived from an EMBL/GenBank/DDBJ whole genome shotgun (WGS) entry which is preliminary data.</text>
</comment>
<proteinExistence type="predicted"/>
<dbReference type="Proteomes" id="UP000268857">
    <property type="component" value="Unassembled WGS sequence"/>
</dbReference>
<name>A0A3S1A047_CHLFR</name>